<protein>
    <submittedName>
        <fullName evidence="4">Diguanylate cyclase</fullName>
    </submittedName>
</protein>
<dbReference type="Gene3D" id="3.30.450.20">
    <property type="entry name" value="PAS domain"/>
    <property type="match status" value="1"/>
</dbReference>
<dbReference type="PROSITE" id="PS50887">
    <property type="entry name" value="GGDEF"/>
    <property type="match status" value="1"/>
</dbReference>
<evidence type="ECO:0000313" key="5">
    <source>
        <dbReference type="Proteomes" id="UP000606921"/>
    </source>
</evidence>
<dbReference type="Pfam" id="PF00990">
    <property type="entry name" value="GGDEF"/>
    <property type="match status" value="1"/>
</dbReference>
<dbReference type="CDD" id="cd01948">
    <property type="entry name" value="EAL"/>
    <property type="match status" value="1"/>
</dbReference>
<organism evidence="4 5">
    <name type="scientific">Pseudorhizobium endolithicum</name>
    <dbReference type="NCBI Taxonomy" id="1191678"/>
    <lineage>
        <taxon>Bacteria</taxon>
        <taxon>Pseudomonadati</taxon>
        <taxon>Pseudomonadota</taxon>
        <taxon>Alphaproteobacteria</taxon>
        <taxon>Hyphomicrobiales</taxon>
        <taxon>Rhizobiaceae</taxon>
        <taxon>Rhizobium/Agrobacterium group</taxon>
        <taxon>Pseudorhizobium</taxon>
    </lineage>
</organism>
<dbReference type="InterPro" id="IPR043128">
    <property type="entry name" value="Rev_trsase/Diguanyl_cyclase"/>
</dbReference>
<dbReference type="SMART" id="SM00267">
    <property type="entry name" value="GGDEF"/>
    <property type="match status" value="1"/>
</dbReference>
<dbReference type="Pfam" id="PF00563">
    <property type="entry name" value="EAL"/>
    <property type="match status" value="1"/>
</dbReference>
<evidence type="ECO:0000256" key="1">
    <source>
        <dbReference type="SAM" id="Phobius"/>
    </source>
</evidence>
<dbReference type="NCBIfam" id="TIGR00254">
    <property type="entry name" value="GGDEF"/>
    <property type="match status" value="1"/>
</dbReference>
<dbReference type="InterPro" id="IPR001633">
    <property type="entry name" value="EAL_dom"/>
</dbReference>
<feature type="transmembrane region" description="Helical" evidence="1">
    <location>
        <begin position="14"/>
        <end position="31"/>
    </location>
</feature>
<dbReference type="InterPro" id="IPR000160">
    <property type="entry name" value="GGDEF_dom"/>
</dbReference>
<proteinExistence type="predicted"/>
<feature type="transmembrane region" description="Helical" evidence="1">
    <location>
        <begin position="309"/>
        <end position="328"/>
    </location>
</feature>
<feature type="domain" description="GGDEF" evidence="3">
    <location>
        <begin position="538"/>
        <end position="676"/>
    </location>
</feature>
<keyword evidence="1" id="KW-0812">Transmembrane</keyword>
<dbReference type="PANTHER" id="PTHR44757">
    <property type="entry name" value="DIGUANYLATE CYCLASE DGCP"/>
    <property type="match status" value="1"/>
</dbReference>
<dbReference type="InterPro" id="IPR052155">
    <property type="entry name" value="Biofilm_reg_signaling"/>
</dbReference>
<evidence type="ECO:0000259" key="2">
    <source>
        <dbReference type="PROSITE" id="PS50883"/>
    </source>
</evidence>
<keyword evidence="1" id="KW-0472">Membrane</keyword>
<dbReference type="EMBL" id="CABFWF030000010">
    <property type="protein sequence ID" value="CAD7034193.1"/>
    <property type="molecule type" value="Genomic_DNA"/>
</dbReference>
<dbReference type="SMART" id="SM00052">
    <property type="entry name" value="EAL"/>
    <property type="match status" value="1"/>
</dbReference>
<dbReference type="SUPFAM" id="SSF55073">
    <property type="entry name" value="Nucleotide cyclase"/>
    <property type="match status" value="1"/>
</dbReference>
<dbReference type="Gene3D" id="3.30.70.270">
    <property type="match status" value="1"/>
</dbReference>
<name>A0ABN7JKD7_9HYPH</name>
<dbReference type="SMART" id="SM01080">
    <property type="entry name" value="CHASE2"/>
    <property type="match status" value="1"/>
</dbReference>
<feature type="domain" description="EAL" evidence="2">
    <location>
        <begin position="685"/>
        <end position="935"/>
    </location>
</feature>
<evidence type="ECO:0000313" key="4">
    <source>
        <dbReference type="EMBL" id="CAD7034193.1"/>
    </source>
</evidence>
<dbReference type="Gene3D" id="3.20.20.450">
    <property type="entry name" value="EAL domain"/>
    <property type="match status" value="1"/>
</dbReference>
<dbReference type="SUPFAM" id="SSF141868">
    <property type="entry name" value="EAL domain-like"/>
    <property type="match status" value="1"/>
</dbReference>
<dbReference type="Pfam" id="PF05226">
    <property type="entry name" value="CHASE2"/>
    <property type="match status" value="1"/>
</dbReference>
<keyword evidence="5" id="KW-1185">Reference proteome</keyword>
<accession>A0ABN7JKD7</accession>
<dbReference type="PANTHER" id="PTHR44757:SF2">
    <property type="entry name" value="BIOFILM ARCHITECTURE MAINTENANCE PROTEIN MBAA"/>
    <property type="match status" value="1"/>
</dbReference>
<keyword evidence="1" id="KW-1133">Transmembrane helix</keyword>
<dbReference type="CDD" id="cd01949">
    <property type="entry name" value="GGDEF"/>
    <property type="match status" value="1"/>
</dbReference>
<sequence>MFKVLPTPSLQKGWVTRFLCGILLLSLPFWLPETRTVVRMDHQLVDFRAAYAPRAASGRFVFLAIDKQSLDQVGTWPWPRSVHAEIIDRLVAAGAADIFLDVDFSTPSTPAADKLLSEALMHAGGGVILPVFQQHSQVDDPHGAVLTKPIGSLSDNAWLAAANVALTAEGQVRSFNAFELIGGERYDSVALTLAGVSDTRLPEILSVDFSIRPDTVRTLSLASLLKGDIATEVLAGRSVVVGAYATELNDLFPVPVYGVLSGAMLHIMAAETLVQERVPRQITAWPAYFFMTLLVLGAVAYRRLPSVKILAAAGLTLAALAELAAYALQREWSLVLPTVTLHILLVGLVTFILWEKLGLSTLLAELASAERRNLRRILRRVINDSVDAVFIVDDQGRIVDLSRTAAAFSCPNWEPKRGSDFFKGAPPVLAAAVGRGVSAFIASGGSAAPVVKDFDLVCGGRKKRFEAVVTLSALEHPKLKDGEPDGRSHVACITVKDVTARNAYEEKLRRLSQFDDLTGAFSRRELVHRIKECAKGGSPMAVFVIDLHRFSMVNATLGRNTGDLVLKAVSRRLMAETRRIADHPEGAVVGRLGGDVFCVGLAVSPTRSLADYAEAVLRIFSKSVSFGRSRIEIGVRVGACLGSDVGGEPLSWIEAAEAALDQAKKVGGTGWARHTPVEAETLQRTRRLENDMRGALERGEFFLVYQPQVDLKTGTIVGAEALLRWQHPELGLVSPLEFIGIAEANGFICDLGRWVLEEACREAADWPSRYSIAVNVSVAQVARSTITQDVQYALQTSGLAPSRLHVEITESTFALDTARLLQDMTQLKTLGVVIALDDFGTGYSSLSYLADFPFDVVKVDQSFVRKLKDDAASRAIVHAVTGLATQLGMTVLCEGIEGEIEWRLLSAIGCQQGQGYCFGRPQPATAFREAIGVTPSGKAIPALRKG</sequence>
<dbReference type="Proteomes" id="UP000606921">
    <property type="component" value="Unassembled WGS sequence"/>
</dbReference>
<dbReference type="InterPro" id="IPR035919">
    <property type="entry name" value="EAL_sf"/>
</dbReference>
<gene>
    <name evidence="4" type="ORF">REJC140_03286</name>
</gene>
<feature type="transmembrane region" description="Helical" evidence="1">
    <location>
        <begin position="334"/>
        <end position="354"/>
    </location>
</feature>
<evidence type="ECO:0000259" key="3">
    <source>
        <dbReference type="PROSITE" id="PS50887"/>
    </source>
</evidence>
<feature type="transmembrane region" description="Helical" evidence="1">
    <location>
        <begin position="282"/>
        <end position="302"/>
    </location>
</feature>
<reference evidence="4 5" key="1">
    <citation type="submission" date="2020-11" db="EMBL/GenBank/DDBJ databases">
        <authorList>
            <person name="Lassalle F."/>
        </authorList>
    </citation>
    <scope>NUCLEOTIDE SEQUENCE [LARGE SCALE GENOMIC DNA]</scope>
    <source>
        <strain evidence="4 5">JC140</strain>
    </source>
</reference>
<dbReference type="InterPro" id="IPR029787">
    <property type="entry name" value="Nucleotide_cyclase"/>
</dbReference>
<comment type="caution">
    <text evidence="4">The sequence shown here is derived from an EMBL/GenBank/DDBJ whole genome shotgun (WGS) entry which is preliminary data.</text>
</comment>
<dbReference type="InterPro" id="IPR007890">
    <property type="entry name" value="CHASE2"/>
</dbReference>
<dbReference type="PROSITE" id="PS50883">
    <property type="entry name" value="EAL"/>
    <property type="match status" value="1"/>
</dbReference>